<name>A0A7Y9KZS0_9ACTN</name>
<feature type="compositionally biased region" description="Basic residues" evidence="2">
    <location>
        <begin position="62"/>
        <end position="72"/>
    </location>
</feature>
<protein>
    <submittedName>
        <fullName evidence="4">Drug/metabolite transporter (DMT)-like permease</fullName>
    </submittedName>
</protein>
<dbReference type="Proteomes" id="UP000530403">
    <property type="component" value="Unassembled WGS sequence"/>
</dbReference>
<dbReference type="Pfam" id="PF00892">
    <property type="entry name" value="EamA"/>
    <property type="match status" value="1"/>
</dbReference>
<feature type="region of interest" description="Disordered" evidence="2">
    <location>
        <begin position="62"/>
        <end position="94"/>
    </location>
</feature>
<proteinExistence type="inferred from homology"/>
<comment type="similarity">
    <text evidence="1">Belongs to the EamA transporter family.</text>
</comment>
<evidence type="ECO:0000256" key="2">
    <source>
        <dbReference type="SAM" id="MobiDB-lite"/>
    </source>
</evidence>
<organism evidence="4 5">
    <name type="scientific">Streptomyces fulvorobeus</name>
    <dbReference type="NCBI Taxonomy" id="284028"/>
    <lineage>
        <taxon>Bacteria</taxon>
        <taxon>Bacillati</taxon>
        <taxon>Actinomycetota</taxon>
        <taxon>Actinomycetes</taxon>
        <taxon>Kitasatosporales</taxon>
        <taxon>Streptomycetaceae</taxon>
        <taxon>Streptomyces</taxon>
    </lineage>
</organism>
<dbReference type="Gene3D" id="1.10.3730.20">
    <property type="match status" value="1"/>
</dbReference>
<dbReference type="EMBL" id="JACCCF010000001">
    <property type="protein sequence ID" value="NYE44785.1"/>
    <property type="molecule type" value="Genomic_DNA"/>
</dbReference>
<accession>A0A7Y9KZS0</accession>
<gene>
    <name evidence="4" type="ORF">HEB29_005796</name>
</gene>
<dbReference type="SUPFAM" id="SSF103481">
    <property type="entry name" value="Multidrug resistance efflux transporter EmrE"/>
    <property type="match status" value="1"/>
</dbReference>
<evidence type="ECO:0000259" key="3">
    <source>
        <dbReference type="Pfam" id="PF00892"/>
    </source>
</evidence>
<dbReference type="GO" id="GO:0016020">
    <property type="term" value="C:membrane"/>
    <property type="evidence" value="ECO:0007669"/>
    <property type="project" value="InterPro"/>
</dbReference>
<comment type="caution">
    <text evidence="4">The sequence shown here is derived from an EMBL/GenBank/DDBJ whole genome shotgun (WGS) entry which is preliminary data.</text>
</comment>
<dbReference type="InterPro" id="IPR000620">
    <property type="entry name" value="EamA_dom"/>
</dbReference>
<sequence length="94" mass="10154">MFLGYGLFGWGLAHVPASTATTLSLREPTVAAVLAVLVRGERLPLLRWAGIALVVGCLTVHHHRPQPQRRRPGRADGRPTSSRSTCRSRTGGNC</sequence>
<dbReference type="InterPro" id="IPR037185">
    <property type="entry name" value="EmrE-like"/>
</dbReference>
<feature type="compositionally biased region" description="Low complexity" evidence="2">
    <location>
        <begin position="78"/>
        <end position="94"/>
    </location>
</feature>
<feature type="domain" description="EamA" evidence="3">
    <location>
        <begin position="1"/>
        <end position="56"/>
    </location>
</feature>
<dbReference type="RefSeq" id="WP_376772459.1">
    <property type="nucleotide sequence ID" value="NZ_BAAAUE010000021.1"/>
</dbReference>
<evidence type="ECO:0000313" key="4">
    <source>
        <dbReference type="EMBL" id="NYE44785.1"/>
    </source>
</evidence>
<evidence type="ECO:0000256" key="1">
    <source>
        <dbReference type="ARBA" id="ARBA00007362"/>
    </source>
</evidence>
<reference evidence="4 5" key="1">
    <citation type="submission" date="2020-07" db="EMBL/GenBank/DDBJ databases">
        <title>Sequencing the genomes of 1000 actinobacteria strains.</title>
        <authorList>
            <person name="Klenk H.-P."/>
        </authorList>
    </citation>
    <scope>NUCLEOTIDE SEQUENCE [LARGE SCALE GENOMIC DNA]</scope>
    <source>
        <strain evidence="4 5">DSM 41455</strain>
    </source>
</reference>
<evidence type="ECO:0000313" key="5">
    <source>
        <dbReference type="Proteomes" id="UP000530403"/>
    </source>
</evidence>
<dbReference type="AlphaFoldDB" id="A0A7Y9KZS0"/>